<dbReference type="PANTHER" id="PTHR43840">
    <property type="entry name" value="MITOCHONDRIAL METAL TRANSPORTER 1-RELATED"/>
    <property type="match status" value="1"/>
</dbReference>
<dbReference type="EMBL" id="MU839831">
    <property type="protein sequence ID" value="KAK1757028.1"/>
    <property type="molecule type" value="Genomic_DNA"/>
</dbReference>
<evidence type="ECO:0000313" key="9">
    <source>
        <dbReference type="EMBL" id="KAK1757028.1"/>
    </source>
</evidence>
<dbReference type="Pfam" id="PF16916">
    <property type="entry name" value="ZT_dimer"/>
    <property type="match status" value="1"/>
</dbReference>
<dbReference type="InterPro" id="IPR036837">
    <property type="entry name" value="Cation_efflux_CTD_sf"/>
</dbReference>
<dbReference type="InterPro" id="IPR027470">
    <property type="entry name" value="Cation_efflux_CTD"/>
</dbReference>
<evidence type="ECO:0000256" key="2">
    <source>
        <dbReference type="ARBA" id="ARBA00022448"/>
    </source>
</evidence>
<feature type="transmembrane region" description="Helical" evidence="6">
    <location>
        <begin position="251"/>
        <end position="270"/>
    </location>
</feature>
<keyword evidence="3 6" id="KW-0812">Transmembrane</keyword>
<dbReference type="Gene3D" id="1.20.1510.10">
    <property type="entry name" value="Cation efflux protein transmembrane domain"/>
    <property type="match status" value="1"/>
</dbReference>
<reference evidence="9" key="1">
    <citation type="submission" date="2023-06" db="EMBL/GenBank/DDBJ databases">
        <title>Genome-scale phylogeny and comparative genomics of the fungal order Sordariales.</title>
        <authorList>
            <consortium name="Lawrence Berkeley National Laboratory"/>
            <person name="Hensen N."/>
            <person name="Bonometti L."/>
            <person name="Westerberg I."/>
            <person name="Brannstrom I.O."/>
            <person name="Guillou S."/>
            <person name="Cros-Aarteil S."/>
            <person name="Calhoun S."/>
            <person name="Haridas S."/>
            <person name="Kuo A."/>
            <person name="Mondo S."/>
            <person name="Pangilinan J."/>
            <person name="Riley R."/>
            <person name="Labutti K."/>
            <person name="Andreopoulos B."/>
            <person name="Lipzen A."/>
            <person name="Chen C."/>
            <person name="Yanf M."/>
            <person name="Daum C."/>
            <person name="Ng V."/>
            <person name="Clum A."/>
            <person name="Steindorff A."/>
            <person name="Ohm R."/>
            <person name="Martin F."/>
            <person name="Silar P."/>
            <person name="Natvig D."/>
            <person name="Lalanne C."/>
            <person name="Gautier V."/>
            <person name="Ament-Velasquez S.L."/>
            <person name="Kruys A."/>
            <person name="Hutchinson M.I."/>
            <person name="Powell A.J."/>
            <person name="Barry K."/>
            <person name="Miller A.N."/>
            <person name="Grigoriev I.V."/>
            <person name="Debuchy R."/>
            <person name="Gladieux P."/>
            <person name="Thoren M.H."/>
            <person name="Johannesson H."/>
        </authorList>
    </citation>
    <scope>NUCLEOTIDE SEQUENCE</scope>
    <source>
        <strain evidence="9">PSN4</strain>
    </source>
</reference>
<keyword evidence="10" id="KW-1185">Reference proteome</keyword>
<dbReference type="InterPro" id="IPR002524">
    <property type="entry name" value="Cation_efflux"/>
</dbReference>
<evidence type="ECO:0000256" key="6">
    <source>
        <dbReference type="SAM" id="Phobius"/>
    </source>
</evidence>
<feature type="transmembrane region" description="Helical" evidence="6">
    <location>
        <begin position="210"/>
        <end position="231"/>
    </location>
</feature>
<dbReference type="PANTHER" id="PTHR43840:SF12">
    <property type="entry name" value="CATION DIFFUSION FACILITATOR 1 (AFU_ORTHOLOGUE AFUA_1G14440)"/>
    <property type="match status" value="1"/>
</dbReference>
<evidence type="ECO:0000256" key="4">
    <source>
        <dbReference type="ARBA" id="ARBA00022989"/>
    </source>
</evidence>
<dbReference type="GO" id="GO:0008324">
    <property type="term" value="F:monoatomic cation transmembrane transporter activity"/>
    <property type="evidence" value="ECO:0007669"/>
    <property type="project" value="InterPro"/>
</dbReference>
<evidence type="ECO:0000259" key="7">
    <source>
        <dbReference type="Pfam" id="PF01545"/>
    </source>
</evidence>
<dbReference type="GO" id="GO:0098771">
    <property type="term" value="P:inorganic ion homeostasis"/>
    <property type="evidence" value="ECO:0007669"/>
    <property type="project" value="UniProtKB-ARBA"/>
</dbReference>
<organism evidence="9 10">
    <name type="scientific">Echria macrotheca</name>
    <dbReference type="NCBI Taxonomy" id="438768"/>
    <lineage>
        <taxon>Eukaryota</taxon>
        <taxon>Fungi</taxon>
        <taxon>Dikarya</taxon>
        <taxon>Ascomycota</taxon>
        <taxon>Pezizomycotina</taxon>
        <taxon>Sordariomycetes</taxon>
        <taxon>Sordariomycetidae</taxon>
        <taxon>Sordariales</taxon>
        <taxon>Schizotheciaceae</taxon>
        <taxon>Echria</taxon>
    </lineage>
</organism>
<dbReference type="InterPro" id="IPR027469">
    <property type="entry name" value="Cation_efflux_TMD_sf"/>
</dbReference>
<keyword evidence="4 6" id="KW-1133">Transmembrane helix</keyword>
<name>A0AAJ0BEX1_9PEZI</name>
<accession>A0AAJ0BEX1</accession>
<evidence type="ECO:0000313" key="10">
    <source>
        <dbReference type="Proteomes" id="UP001239445"/>
    </source>
</evidence>
<dbReference type="AlphaFoldDB" id="A0AAJ0BEX1"/>
<keyword evidence="2" id="KW-0813">Transport</keyword>
<evidence type="ECO:0000256" key="1">
    <source>
        <dbReference type="ARBA" id="ARBA00004141"/>
    </source>
</evidence>
<dbReference type="GO" id="GO:0030003">
    <property type="term" value="P:intracellular monoatomic cation homeostasis"/>
    <property type="evidence" value="ECO:0007669"/>
    <property type="project" value="UniProtKB-ARBA"/>
</dbReference>
<feature type="domain" description="Cation efflux protein cytoplasmic" evidence="8">
    <location>
        <begin position="361"/>
        <end position="419"/>
    </location>
</feature>
<feature type="domain" description="Cation efflux protein transmembrane" evidence="7">
    <location>
        <begin position="145"/>
        <end position="333"/>
    </location>
</feature>
<proteinExistence type="predicted"/>
<evidence type="ECO:0000259" key="8">
    <source>
        <dbReference type="Pfam" id="PF16916"/>
    </source>
</evidence>
<feature type="transmembrane region" description="Helical" evidence="6">
    <location>
        <begin position="141"/>
        <end position="162"/>
    </location>
</feature>
<gene>
    <name evidence="9" type="ORF">QBC47DRAFT_378278</name>
</gene>
<comment type="caution">
    <text evidence="9">The sequence shown here is derived from an EMBL/GenBank/DDBJ whole genome shotgun (WGS) entry which is preliminary data.</text>
</comment>
<keyword evidence="5 6" id="KW-0472">Membrane</keyword>
<dbReference type="Gene3D" id="3.30.70.1350">
    <property type="entry name" value="Cation efflux protein, cytoplasmic domain"/>
    <property type="match status" value="1"/>
</dbReference>
<dbReference type="SUPFAM" id="SSF160240">
    <property type="entry name" value="Cation efflux protein cytoplasmic domain-like"/>
    <property type="match status" value="1"/>
</dbReference>
<comment type="subcellular location">
    <subcellularLocation>
        <location evidence="1">Membrane</location>
        <topology evidence="1">Multi-pass membrane protein</topology>
    </subcellularLocation>
</comment>
<dbReference type="InterPro" id="IPR058533">
    <property type="entry name" value="Cation_efflux_TM"/>
</dbReference>
<dbReference type="NCBIfam" id="TIGR01297">
    <property type="entry name" value="CDF"/>
    <property type="match status" value="1"/>
</dbReference>
<feature type="transmembrane region" description="Helical" evidence="6">
    <location>
        <begin position="290"/>
        <end position="310"/>
    </location>
</feature>
<dbReference type="FunFam" id="1.20.1510.10:FF:000005">
    <property type="entry name" value="Putative Cation diffusion facilitator 1"/>
    <property type="match status" value="1"/>
</dbReference>
<protein>
    <submittedName>
        <fullName evidence="9">Cation efflux family protein</fullName>
    </submittedName>
</protein>
<dbReference type="Proteomes" id="UP001239445">
    <property type="component" value="Unassembled WGS sequence"/>
</dbReference>
<feature type="transmembrane region" description="Helical" evidence="6">
    <location>
        <begin position="316"/>
        <end position="342"/>
    </location>
</feature>
<evidence type="ECO:0000256" key="5">
    <source>
        <dbReference type="ARBA" id="ARBA00023136"/>
    </source>
</evidence>
<evidence type="ECO:0000256" key="3">
    <source>
        <dbReference type="ARBA" id="ARBA00022692"/>
    </source>
</evidence>
<sequence length="434" mass="48517">MEQHLLRSITFHPHWFGRHHVLPGFGPSDEKEEMKLQAFRDSHHDNDPFGLLSVYREPTVLTHETLFGRDDNGDWEGAVGASSSKWPTHLLSEISTQWKERRLHNFYRKQNAAIERLLRTVEEHHAQARAEAASEATRVKVAIYSSLAANIVLSGLQLFAAISSGSLSLITTMADAVFDPLSNLMLIIANRATQNVDPNRFPSGRARLETVGNIVFCFLMMAVSFIIIAFSVQDLTERAATGGVNDFHPPALIAAATSFVVKLGLFAYCFTLRNHYSQVRILWQDHRNDLFINGFGILTSVGGSKIAWWIDPTGAIILSIAITVLWLRTAFSEFMLIVGIAASPETQQLVTYVSLTHNPTSISGIDTVRVYYSGPRLIVEVDVVMDDATQLSVAHDVAEGLQYKLESLPNIERAYVHVDYETKHKPEHAYVKHL</sequence>
<dbReference type="Pfam" id="PF01545">
    <property type="entry name" value="Cation_efflux"/>
    <property type="match status" value="1"/>
</dbReference>
<feature type="transmembrane region" description="Helical" evidence="6">
    <location>
        <begin position="168"/>
        <end position="189"/>
    </location>
</feature>
<dbReference type="InterPro" id="IPR050291">
    <property type="entry name" value="CDF_Transporter"/>
</dbReference>
<dbReference type="GO" id="GO:0016020">
    <property type="term" value="C:membrane"/>
    <property type="evidence" value="ECO:0007669"/>
    <property type="project" value="UniProtKB-SubCell"/>
</dbReference>
<dbReference type="SUPFAM" id="SSF161111">
    <property type="entry name" value="Cation efflux protein transmembrane domain-like"/>
    <property type="match status" value="1"/>
</dbReference>